<protein>
    <submittedName>
        <fullName evidence="4">Ribosomal protein S11</fullName>
    </submittedName>
</protein>
<keyword evidence="2 4" id="KW-0689">Ribosomal protein</keyword>
<reference evidence="4" key="1">
    <citation type="journal article" date="2014" name="Genome Biol. Evol.">
        <title>The mitochondrial genomes of the glaucophytes Gloeochaete wittrockiana and Cyanoptyche gloeocystis: multilocus phylogenetics suggests a monophyletic archaeplastida.</title>
        <authorList>
            <person name="Jackson C."/>
            <person name="Reyes-Prieto A."/>
        </authorList>
    </citation>
    <scope>NUCLEOTIDE SEQUENCE</scope>
    <source>
        <strain evidence="4">SAG 4.97</strain>
    </source>
</reference>
<accession>A0A096Y6U3</accession>
<sequence length="118" mass="13405">MYTLYVKTTISNAFITLVKTTDVQTIIFSITTGILGYKKAKRSTLYSIESLAEYAAKLIKKLNTYSKPEINIVVSGTSNKKKISILKTLKKAKIKSKRITEKVIIIFNGCRKKKIRRL</sequence>
<evidence type="ECO:0000256" key="2">
    <source>
        <dbReference type="ARBA" id="ARBA00022980"/>
    </source>
</evidence>
<comment type="similarity">
    <text evidence="1">Belongs to the universal ribosomal protein uS11 family.</text>
</comment>
<keyword evidence="3" id="KW-0687">Ribonucleoprotein</keyword>
<evidence type="ECO:0000256" key="3">
    <source>
        <dbReference type="ARBA" id="ARBA00023274"/>
    </source>
</evidence>
<dbReference type="GO" id="GO:1990904">
    <property type="term" value="C:ribonucleoprotein complex"/>
    <property type="evidence" value="ECO:0007669"/>
    <property type="project" value="UniProtKB-KW"/>
</dbReference>
<dbReference type="PIRSF" id="PIRSF002131">
    <property type="entry name" value="Ribosomal_S11"/>
    <property type="match status" value="1"/>
</dbReference>
<dbReference type="Gene3D" id="3.30.420.80">
    <property type="entry name" value="Ribosomal protein S11"/>
    <property type="match status" value="1"/>
</dbReference>
<keyword evidence="4" id="KW-0496">Mitochondrion</keyword>
<geneLocation type="mitochondrion" evidence="4"/>
<dbReference type="AlphaFoldDB" id="A0A096Y6U3"/>
<proteinExistence type="inferred from homology"/>
<dbReference type="RefSeq" id="YP_009092469.1">
    <property type="nucleotide sequence ID" value="NC_025294.1"/>
</dbReference>
<dbReference type="HAMAP" id="MF_01310">
    <property type="entry name" value="Ribosomal_uS11"/>
    <property type="match status" value="1"/>
</dbReference>
<dbReference type="InterPro" id="IPR036967">
    <property type="entry name" value="Ribosomal_uS11_sf"/>
</dbReference>
<dbReference type="Pfam" id="PF00411">
    <property type="entry name" value="Ribosomal_S11"/>
    <property type="match status" value="1"/>
</dbReference>
<evidence type="ECO:0000256" key="1">
    <source>
        <dbReference type="ARBA" id="ARBA00006194"/>
    </source>
</evidence>
<dbReference type="GO" id="GO:0005840">
    <property type="term" value="C:ribosome"/>
    <property type="evidence" value="ECO:0007669"/>
    <property type="project" value="UniProtKB-KW"/>
</dbReference>
<evidence type="ECO:0000313" key="4">
    <source>
        <dbReference type="EMBL" id="AIM52055.1"/>
    </source>
</evidence>
<dbReference type="GeneID" id="20833009"/>
<organism evidence="4">
    <name type="scientific">Cyanoptyche gloeocystis</name>
    <dbReference type="NCBI Taxonomy" id="77922"/>
    <lineage>
        <taxon>Eukaryota</taxon>
        <taxon>Glaucocystophyceae</taxon>
        <taxon>Glaucocystophyceae incertae sedis</taxon>
        <taxon>Cyanoptyche</taxon>
    </lineage>
</organism>
<dbReference type="GO" id="GO:0003735">
    <property type="term" value="F:structural constituent of ribosome"/>
    <property type="evidence" value="ECO:0007669"/>
    <property type="project" value="InterPro"/>
</dbReference>
<gene>
    <name evidence="4" type="primary">rps11</name>
</gene>
<reference evidence="4" key="2">
    <citation type="submission" date="2014-05" db="EMBL/GenBank/DDBJ databases">
        <authorList>
            <person name="Jackson C.J."/>
            <person name="Reyes-Prieto A."/>
        </authorList>
    </citation>
    <scope>NUCLEOTIDE SEQUENCE</scope>
    <source>
        <strain evidence="4">SAG 4.97</strain>
    </source>
</reference>
<dbReference type="GO" id="GO:0006412">
    <property type="term" value="P:translation"/>
    <property type="evidence" value="ECO:0007669"/>
    <property type="project" value="InterPro"/>
</dbReference>
<dbReference type="EMBL" id="KJ867411">
    <property type="protein sequence ID" value="AIM52055.1"/>
    <property type="molecule type" value="Genomic_DNA"/>
</dbReference>
<dbReference type="InterPro" id="IPR001971">
    <property type="entry name" value="Ribosomal_uS11"/>
</dbReference>
<dbReference type="SUPFAM" id="SSF53137">
    <property type="entry name" value="Translational machinery components"/>
    <property type="match status" value="1"/>
</dbReference>
<name>A0A096Y6U3_9EUKA</name>